<proteinExistence type="predicted"/>
<dbReference type="AlphaFoldDB" id="A0A834X1H6"/>
<name>A0A834X1H6_9FABA</name>
<accession>A0A834X1H6</accession>
<evidence type="ECO:0000313" key="2">
    <source>
        <dbReference type="EMBL" id="KAF7836693.1"/>
    </source>
</evidence>
<reference evidence="2" key="1">
    <citation type="submission" date="2020-09" db="EMBL/GenBank/DDBJ databases">
        <title>Genome-Enabled Discovery of Anthraquinone Biosynthesis in Senna tora.</title>
        <authorList>
            <person name="Kang S.-H."/>
            <person name="Pandey R.P."/>
            <person name="Lee C.-M."/>
            <person name="Sim J.-S."/>
            <person name="Jeong J.-T."/>
            <person name="Choi B.-S."/>
            <person name="Jung M."/>
            <person name="Ginzburg D."/>
            <person name="Zhao K."/>
            <person name="Won S.Y."/>
            <person name="Oh T.-J."/>
            <person name="Yu Y."/>
            <person name="Kim N.-H."/>
            <person name="Lee O.R."/>
            <person name="Lee T.-H."/>
            <person name="Bashyal P."/>
            <person name="Kim T.-S."/>
            <person name="Lee W.-H."/>
            <person name="Kawkins C."/>
            <person name="Kim C.-K."/>
            <person name="Kim J.S."/>
            <person name="Ahn B.O."/>
            <person name="Rhee S.Y."/>
            <person name="Sohng J.K."/>
        </authorList>
    </citation>
    <scope>NUCLEOTIDE SEQUENCE</scope>
    <source>
        <tissue evidence="2">Leaf</tissue>
    </source>
</reference>
<dbReference type="Proteomes" id="UP000634136">
    <property type="component" value="Unassembled WGS sequence"/>
</dbReference>
<sequence>MESGNADAAAAWDGPHSVVHSDIPNIAKRGSADLPLSANARQ</sequence>
<organism evidence="2 3">
    <name type="scientific">Senna tora</name>
    <dbReference type="NCBI Taxonomy" id="362788"/>
    <lineage>
        <taxon>Eukaryota</taxon>
        <taxon>Viridiplantae</taxon>
        <taxon>Streptophyta</taxon>
        <taxon>Embryophyta</taxon>
        <taxon>Tracheophyta</taxon>
        <taxon>Spermatophyta</taxon>
        <taxon>Magnoliopsida</taxon>
        <taxon>eudicotyledons</taxon>
        <taxon>Gunneridae</taxon>
        <taxon>Pentapetalae</taxon>
        <taxon>rosids</taxon>
        <taxon>fabids</taxon>
        <taxon>Fabales</taxon>
        <taxon>Fabaceae</taxon>
        <taxon>Caesalpinioideae</taxon>
        <taxon>Cassia clade</taxon>
        <taxon>Senna</taxon>
    </lineage>
</organism>
<protein>
    <submittedName>
        <fullName evidence="2">Uncharacterized protein</fullName>
    </submittedName>
</protein>
<feature type="region of interest" description="Disordered" evidence="1">
    <location>
        <begin position="1"/>
        <end position="42"/>
    </location>
</feature>
<evidence type="ECO:0000256" key="1">
    <source>
        <dbReference type="SAM" id="MobiDB-lite"/>
    </source>
</evidence>
<comment type="caution">
    <text evidence="2">The sequence shown here is derived from an EMBL/GenBank/DDBJ whole genome shotgun (WGS) entry which is preliminary data.</text>
</comment>
<gene>
    <name evidence="2" type="ORF">G2W53_011552</name>
</gene>
<keyword evidence="3" id="KW-1185">Reference proteome</keyword>
<dbReference type="EMBL" id="JAAIUW010000004">
    <property type="protein sequence ID" value="KAF7836693.1"/>
    <property type="molecule type" value="Genomic_DNA"/>
</dbReference>
<evidence type="ECO:0000313" key="3">
    <source>
        <dbReference type="Proteomes" id="UP000634136"/>
    </source>
</evidence>